<evidence type="ECO:0000313" key="4">
    <source>
        <dbReference type="Proteomes" id="UP000464378"/>
    </source>
</evidence>
<dbReference type="Proteomes" id="UP000464378">
    <property type="component" value="Chromosome"/>
</dbReference>
<feature type="transmembrane region" description="Helical" evidence="2">
    <location>
        <begin position="16"/>
        <end position="37"/>
    </location>
</feature>
<protein>
    <recommendedName>
        <fullName evidence="5">General secretion pathway GspH domain-containing protein</fullName>
    </recommendedName>
</protein>
<feature type="region of interest" description="Disordered" evidence="1">
    <location>
        <begin position="137"/>
        <end position="157"/>
    </location>
</feature>
<dbReference type="SUPFAM" id="SSF54523">
    <property type="entry name" value="Pili subunits"/>
    <property type="match status" value="1"/>
</dbReference>
<dbReference type="AlphaFoldDB" id="A0A6C2YRW4"/>
<dbReference type="Gene3D" id="3.30.700.10">
    <property type="entry name" value="Glycoprotein, Type 4 Pilin"/>
    <property type="match status" value="1"/>
</dbReference>
<evidence type="ECO:0008006" key="5">
    <source>
        <dbReference type="Google" id="ProtNLM"/>
    </source>
</evidence>
<evidence type="ECO:0000256" key="1">
    <source>
        <dbReference type="SAM" id="MobiDB-lite"/>
    </source>
</evidence>
<proteinExistence type="predicted"/>
<dbReference type="NCBIfam" id="TIGR02532">
    <property type="entry name" value="IV_pilin_GFxxxE"/>
    <property type="match status" value="1"/>
</dbReference>
<keyword evidence="2" id="KW-1133">Transmembrane helix</keyword>
<keyword evidence="2" id="KW-0812">Transmembrane</keyword>
<dbReference type="InterPro" id="IPR012902">
    <property type="entry name" value="N_methyl_site"/>
</dbReference>
<dbReference type="InParanoid" id="A0A6C2YRW4"/>
<name>A0A6C2YRW4_9BACT</name>
<accession>A0A6C2YRW4</accession>
<evidence type="ECO:0000256" key="2">
    <source>
        <dbReference type="SAM" id="Phobius"/>
    </source>
</evidence>
<dbReference type="EMBL" id="LR593887">
    <property type="protein sequence ID" value="VTS06178.1"/>
    <property type="molecule type" value="Genomic_DNA"/>
</dbReference>
<keyword evidence="2" id="KW-0472">Membrane</keyword>
<sequence length="210" mass="22245">MQSTRIRQSSRSPRRAFTLLEVTLVVALLLILAVLVLPSMEAMYGNVRVTAASDQIRAAWAEARAAALDAGISYRFGIIPEEGRYRIAPDTPESWDGSGGTGDSVSTTAEGITLVTREGKLPDRVVFDVENGGLTTTTAGALPDTSGTTATPVPDGGSWTRVATFQPDGTCREDVEVIISMPSQPRVKIRLRGLTGSVSTQVLPMSRGGP</sequence>
<organism evidence="3">
    <name type="scientific">Tuwongella immobilis</name>
    <dbReference type="NCBI Taxonomy" id="692036"/>
    <lineage>
        <taxon>Bacteria</taxon>
        <taxon>Pseudomonadati</taxon>
        <taxon>Planctomycetota</taxon>
        <taxon>Planctomycetia</taxon>
        <taxon>Gemmatales</taxon>
        <taxon>Gemmataceae</taxon>
        <taxon>Tuwongella</taxon>
    </lineage>
</organism>
<dbReference type="EMBL" id="LR586016">
    <property type="protein sequence ID" value="VIP04408.1"/>
    <property type="molecule type" value="Genomic_DNA"/>
</dbReference>
<dbReference type="InterPro" id="IPR045584">
    <property type="entry name" value="Pilin-like"/>
</dbReference>
<dbReference type="KEGG" id="tim:GMBLW1_47850"/>
<evidence type="ECO:0000313" key="3">
    <source>
        <dbReference type="EMBL" id="VIP04408.1"/>
    </source>
</evidence>
<gene>
    <name evidence="3" type="ORF">GMBLW1_47850</name>
</gene>
<reference evidence="3" key="1">
    <citation type="submission" date="2019-04" db="EMBL/GenBank/DDBJ databases">
        <authorList>
            <consortium name="Science for Life Laboratories"/>
        </authorList>
    </citation>
    <scope>NUCLEOTIDE SEQUENCE</scope>
    <source>
        <strain evidence="3">MBLW1</strain>
    </source>
</reference>
<dbReference type="RefSeq" id="WP_162659496.1">
    <property type="nucleotide sequence ID" value="NZ_LR593887.1"/>
</dbReference>
<keyword evidence="4" id="KW-1185">Reference proteome</keyword>